<reference evidence="2" key="1">
    <citation type="submission" date="2020-05" db="EMBL/GenBank/DDBJ databases">
        <title>Identification of trans-AT polyketide cluster in two marine bacteria, producers of a novel glutaramide-containing polyketide sesbanimide D and analogs.</title>
        <authorList>
            <person name="Kacar D."/>
            <person name="Rodriguez P."/>
            <person name="Canedo L."/>
            <person name="Gonzalez E."/>
            <person name="Galan B."/>
            <person name="De La Calle F."/>
            <person name="Garcia J.L."/>
        </authorList>
    </citation>
    <scope>NUCLEOTIDE SEQUENCE</scope>
    <source>
        <strain evidence="2">PHM038</strain>
    </source>
</reference>
<keyword evidence="1" id="KW-0812">Transmembrane</keyword>
<comment type="caution">
    <text evidence="2">The sequence shown here is derived from an EMBL/GenBank/DDBJ whole genome shotgun (WGS) entry which is preliminary data.</text>
</comment>
<protein>
    <submittedName>
        <fullName evidence="2">Uncharacterized protein</fullName>
    </submittedName>
</protein>
<dbReference type="AlphaFoldDB" id="A0A926NVW3"/>
<evidence type="ECO:0000256" key="1">
    <source>
        <dbReference type="SAM" id="Phobius"/>
    </source>
</evidence>
<feature type="transmembrane region" description="Helical" evidence="1">
    <location>
        <begin position="125"/>
        <end position="144"/>
    </location>
</feature>
<sequence>MRVSKAIEDGNRKEDIVSDLIRMGVPEDQAVGLVNNIAEIRGQNRESMFSEVGLMLREMLFLILSSVGVCAAAILVSKALGFADAAFNVLGLGLLGQIIVKIGEMAAGLGLAAGASIVARESGSIGVFIGGWIGAALYYGWIFYTF</sequence>
<accession>A0A926NVW3</accession>
<keyword evidence="1" id="KW-0472">Membrane</keyword>
<feature type="transmembrane region" description="Helical" evidence="1">
    <location>
        <begin position="89"/>
        <end position="113"/>
    </location>
</feature>
<dbReference type="RefSeq" id="WP_190290914.1">
    <property type="nucleotide sequence ID" value="NZ_JABFCZ010000008.1"/>
</dbReference>
<evidence type="ECO:0000313" key="3">
    <source>
        <dbReference type="Proteomes" id="UP000598467"/>
    </source>
</evidence>
<feature type="transmembrane region" description="Helical" evidence="1">
    <location>
        <begin position="59"/>
        <end position="83"/>
    </location>
</feature>
<organism evidence="2 3">
    <name type="scientific">Roseibium aggregatum</name>
    <dbReference type="NCBI Taxonomy" id="187304"/>
    <lineage>
        <taxon>Bacteria</taxon>
        <taxon>Pseudomonadati</taxon>
        <taxon>Pseudomonadota</taxon>
        <taxon>Alphaproteobacteria</taxon>
        <taxon>Hyphomicrobiales</taxon>
        <taxon>Stappiaceae</taxon>
        <taxon>Roseibium</taxon>
    </lineage>
</organism>
<keyword evidence="1" id="KW-1133">Transmembrane helix</keyword>
<name>A0A926NVW3_9HYPH</name>
<proteinExistence type="predicted"/>
<dbReference type="EMBL" id="JABFCZ010000008">
    <property type="protein sequence ID" value="MBD1546239.1"/>
    <property type="molecule type" value="Genomic_DNA"/>
</dbReference>
<evidence type="ECO:0000313" key="2">
    <source>
        <dbReference type="EMBL" id="MBD1546239.1"/>
    </source>
</evidence>
<dbReference type="Proteomes" id="UP000598467">
    <property type="component" value="Unassembled WGS sequence"/>
</dbReference>
<gene>
    <name evidence="2" type="ORF">HK439_08195</name>
</gene>